<evidence type="ECO:0000256" key="7">
    <source>
        <dbReference type="ARBA" id="ARBA00023128"/>
    </source>
</evidence>
<dbReference type="STRING" id="307507.A0A2V0P190"/>
<evidence type="ECO:0000256" key="8">
    <source>
        <dbReference type="ARBA" id="ARBA00023136"/>
    </source>
</evidence>
<evidence type="ECO:0000256" key="3">
    <source>
        <dbReference type="ARBA" id="ARBA00006792"/>
    </source>
</evidence>
<keyword evidence="7" id="KW-0496">Mitochondrion</keyword>
<evidence type="ECO:0000256" key="6">
    <source>
        <dbReference type="ARBA" id="ARBA00022989"/>
    </source>
</evidence>
<comment type="subcellular location">
    <subcellularLocation>
        <location evidence="2">Mitochondrion inner membrane</location>
        <topology evidence="2">Single-pass membrane protein</topology>
    </subcellularLocation>
</comment>
<dbReference type="AlphaFoldDB" id="A0A2V0P190"/>
<dbReference type="EMBL" id="BDRX01000020">
    <property type="protein sequence ID" value="GBF90855.1"/>
    <property type="molecule type" value="Genomic_DNA"/>
</dbReference>
<evidence type="ECO:0000256" key="5">
    <source>
        <dbReference type="ARBA" id="ARBA00022792"/>
    </source>
</evidence>
<keyword evidence="6" id="KW-1133">Transmembrane helix</keyword>
<dbReference type="FunCoup" id="A0A2V0P190">
    <property type="interactions" value="460"/>
</dbReference>
<organism evidence="9 10">
    <name type="scientific">Raphidocelis subcapitata</name>
    <dbReference type="NCBI Taxonomy" id="307507"/>
    <lineage>
        <taxon>Eukaryota</taxon>
        <taxon>Viridiplantae</taxon>
        <taxon>Chlorophyta</taxon>
        <taxon>core chlorophytes</taxon>
        <taxon>Chlorophyceae</taxon>
        <taxon>CS clade</taxon>
        <taxon>Sphaeropleales</taxon>
        <taxon>Selenastraceae</taxon>
        <taxon>Raphidocelis</taxon>
    </lineage>
</organism>
<keyword evidence="8" id="KW-0472">Membrane</keyword>
<protein>
    <recommendedName>
        <fullName evidence="11">MICOS complex subunit MIC10</fullName>
    </recommendedName>
</protein>
<keyword evidence="4" id="KW-0812">Transmembrane</keyword>
<comment type="function">
    <text evidence="1">Component of the MICOS complex, a large protein complex of the mitochondrial inner membrane that plays crucial roles in the maintenance of crista junctions, inner membrane architecture, and formation of contact sites to the outer membrane.</text>
</comment>
<dbReference type="OrthoDB" id="540683at2759"/>
<gene>
    <name evidence="9" type="ORF">Rsub_03709</name>
</gene>
<dbReference type="Pfam" id="PF04418">
    <property type="entry name" value="DUF543"/>
    <property type="match status" value="1"/>
</dbReference>
<evidence type="ECO:0000256" key="2">
    <source>
        <dbReference type="ARBA" id="ARBA00004434"/>
    </source>
</evidence>
<dbReference type="PANTHER" id="PTHR21304:SF0">
    <property type="entry name" value="MICOS COMPLEX SUBUNIT MIC10"/>
    <property type="match status" value="1"/>
</dbReference>
<comment type="similarity">
    <text evidence="3">Belongs to the MICOS complex subunit Mic10 family.</text>
</comment>
<dbReference type="GO" id="GO:0061617">
    <property type="term" value="C:MICOS complex"/>
    <property type="evidence" value="ECO:0007669"/>
    <property type="project" value="InterPro"/>
</dbReference>
<accession>A0A2V0P190</accession>
<name>A0A2V0P190_9CHLO</name>
<evidence type="ECO:0000313" key="10">
    <source>
        <dbReference type="Proteomes" id="UP000247498"/>
    </source>
</evidence>
<keyword evidence="5" id="KW-0999">Mitochondrion inner membrane</keyword>
<evidence type="ECO:0000313" key="9">
    <source>
        <dbReference type="EMBL" id="GBF90855.1"/>
    </source>
</evidence>
<reference evidence="9 10" key="1">
    <citation type="journal article" date="2018" name="Sci. Rep.">
        <title>Raphidocelis subcapitata (=Pseudokirchneriella subcapitata) provides an insight into genome evolution and environmental adaptations in the Sphaeropleales.</title>
        <authorList>
            <person name="Suzuki S."/>
            <person name="Yamaguchi H."/>
            <person name="Nakajima N."/>
            <person name="Kawachi M."/>
        </authorList>
    </citation>
    <scope>NUCLEOTIDE SEQUENCE [LARGE SCALE GENOMIC DNA]</scope>
    <source>
        <strain evidence="9 10">NIES-35</strain>
    </source>
</reference>
<evidence type="ECO:0000256" key="1">
    <source>
        <dbReference type="ARBA" id="ARBA00002689"/>
    </source>
</evidence>
<comment type="caution">
    <text evidence="9">The sequence shown here is derived from an EMBL/GenBank/DDBJ whole genome shotgun (WGS) entry which is preliminary data.</text>
</comment>
<dbReference type="Proteomes" id="UP000247498">
    <property type="component" value="Unassembled WGS sequence"/>
</dbReference>
<evidence type="ECO:0008006" key="11">
    <source>
        <dbReference type="Google" id="ProtNLM"/>
    </source>
</evidence>
<dbReference type="PANTHER" id="PTHR21304">
    <property type="entry name" value="MICOS COMPLEX SUBUNIT MIC10"/>
    <property type="match status" value="1"/>
</dbReference>
<keyword evidence="10" id="KW-1185">Reference proteome</keyword>
<dbReference type="InterPro" id="IPR007512">
    <property type="entry name" value="Mic10"/>
</dbReference>
<sequence length="86" mass="8937">MASKQPSGSLPPELEFDEKWDRLIDLSLRRVVYGTLAGGVAALVLLRGPCARGVLTSFGAGCGAGSAWTACSKDFAGLLPQSKPSE</sequence>
<dbReference type="InParanoid" id="A0A2V0P190"/>
<proteinExistence type="inferred from homology"/>
<evidence type="ECO:0000256" key="4">
    <source>
        <dbReference type="ARBA" id="ARBA00022692"/>
    </source>
</evidence>